<sequence length="78" mass="8932">MQGWLIFFIIFKYNKVEIFNNVFRSMKNIINVKYNKIIELGISSFISSDGASKPKSSELESAINILIVVMLSITRIKS</sequence>
<dbReference type="Proteomes" id="UP000095283">
    <property type="component" value="Unplaced"/>
</dbReference>
<evidence type="ECO:0000313" key="2">
    <source>
        <dbReference type="WBParaSite" id="Hba_03776"/>
    </source>
</evidence>
<name>A0A1I7WFL5_HETBA</name>
<accession>A0A1I7WFL5</accession>
<dbReference type="AlphaFoldDB" id="A0A1I7WFL5"/>
<reference evidence="2" key="1">
    <citation type="submission" date="2016-11" db="UniProtKB">
        <authorList>
            <consortium name="WormBaseParasite"/>
        </authorList>
    </citation>
    <scope>IDENTIFICATION</scope>
</reference>
<keyword evidence="1" id="KW-1185">Reference proteome</keyword>
<organism evidence="1 2">
    <name type="scientific">Heterorhabditis bacteriophora</name>
    <name type="common">Entomopathogenic nematode worm</name>
    <dbReference type="NCBI Taxonomy" id="37862"/>
    <lineage>
        <taxon>Eukaryota</taxon>
        <taxon>Metazoa</taxon>
        <taxon>Ecdysozoa</taxon>
        <taxon>Nematoda</taxon>
        <taxon>Chromadorea</taxon>
        <taxon>Rhabditida</taxon>
        <taxon>Rhabditina</taxon>
        <taxon>Rhabditomorpha</taxon>
        <taxon>Strongyloidea</taxon>
        <taxon>Heterorhabditidae</taxon>
        <taxon>Heterorhabditis</taxon>
    </lineage>
</organism>
<proteinExistence type="predicted"/>
<protein>
    <submittedName>
        <fullName evidence="2">Uncharacterized protein</fullName>
    </submittedName>
</protein>
<evidence type="ECO:0000313" key="1">
    <source>
        <dbReference type="Proteomes" id="UP000095283"/>
    </source>
</evidence>
<dbReference type="WBParaSite" id="Hba_03776">
    <property type="protein sequence ID" value="Hba_03776"/>
    <property type="gene ID" value="Hba_03776"/>
</dbReference>